<dbReference type="InterPro" id="IPR035965">
    <property type="entry name" value="PAS-like_dom_sf"/>
</dbReference>
<dbReference type="OrthoDB" id="9765776at2"/>
<protein>
    <submittedName>
        <fullName evidence="5">Histidine kinase</fullName>
    </submittedName>
</protein>
<dbReference type="PANTHER" id="PTHR24422:SF10">
    <property type="entry name" value="CHEMOTAXIS PROTEIN METHYLTRANSFERASE 2"/>
    <property type="match status" value="1"/>
</dbReference>
<dbReference type="SMART" id="SM00091">
    <property type="entry name" value="PAS"/>
    <property type="match status" value="3"/>
</dbReference>
<dbReference type="InterPro" id="IPR009875">
    <property type="entry name" value="PilZ_domain"/>
</dbReference>
<dbReference type="InterPro" id="IPR000014">
    <property type="entry name" value="PAS"/>
</dbReference>
<dbReference type="GO" id="GO:0016020">
    <property type="term" value="C:membrane"/>
    <property type="evidence" value="ECO:0007669"/>
    <property type="project" value="InterPro"/>
</dbReference>
<dbReference type="Pfam" id="PF07238">
    <property type="entry name" value="PilZ"/>
    <property type="match status" value="1"/>
</dbReference>
<dbReference type="Gene3D" id="3.30.450.20">
    <property type="entry name" value="PAS domain"/>
    <property type="match status" value="3"/>
</dbReference>
<dbReference type="SMART" id="SM00283">
    <property type="entry name" value="MA"/>
    <property type="match status" value="1"/>
</dbReference>
<evidence type="ECO:0000313" key="6">
    <source>
        <dbReference type="Proteomes" id="UP000078316"/>
    </source>
</evidence>
<dbReference type="PANTHER" id="PTHR24422">
    <property type="entry name" value="CHEMOTAXIS PROTEIN METHYLTRANSFERASE"/>
    <property type="match status" value="1"/>
</dbReference>
<dbReference type="AlphaFoldDB" id="A0A179SA46"/>
<dbReference type="Gene3D" id="2.40.10.220">
    <property type="entry name" value="predicted glycosyltransferase like domains"/>
    <property type="match status" value="1"/>
</dbReference>
<dbReference type="GO" id="GO:0004888">
    <property type="term" value="F:transmembrane signaling receptor activity"/>
    <property type="evidence" value="ECO:0007669"/>
    <property type="project" value="InterPro"/>
</dbReference>
<dbReference type="PROSITE" id="PS50113">
    <property type="entry name" value="PAC"/>
    <property type="match status" value="2"/>
</dbReference>
<evidence type="ECO:0000259" key="3">
    <source>
        <dbReference type="PROSITE" id="PS50112"/>
    </source>
</evidence>
<dbReference type="GO" id="GO:0006935">
    <property type="term" value="P:chemotaxis"/>
    <property type="evidence" value="ECO:0007669"/>
    <property type="project" value="InterPro"/>
</dbReference>
<proteinExistence type="predicted"/>
<dbReference type="Proteomes" id="UP000078316">
    <property type="component" value="Unassembled WGS sequence"/>
</dbReference>
<dbReference type="PROSITE" id="PS50112">
    <property type="entry name" value="PAS"/>
    <property type="match status" value="2"/>
</dbReference>
<dbReference type="NCBIfam" id="TIGR00229">
    <property type="entry name" value="sensory_box"/>
    <property type="match status" value="3"/>
</dbReference>
<reference evidence="5 6" key="1">
    <citation type="submission" date="2016-04" db="EMBL/GenBank/DDBJ databases">
        <authorList>
            <person name="Evans L.H."/>
            <person name="Alamgir A."/>
            <person name="Owens N."/>
            <person name="Weber N.D."/>
            <person name="Virtaneva K."/>
            <person name="Barbian K."/>
            <person name="Babar A."/>
            <person name="Rosenke K."/>
        </authorList>
    </citation>
    <scope>NUCLEOTIDE SEQUENCE [LARGE SCALE GENOMIC DNA]</scope>
    <source>
        <strain evidence="5 6">PMB02</strain>
    </source>
</reference>
<feature type="domain" description="PAC" evidence="4">
    <location>
        <begin position="82"/>
        <end position="134"/>
    </location>
</feature>
<dbReference type="InterPro" id="IPR004089">
    <property type="entry name" value="MCPsignal_dom"/>
</dbReference>
<dbReference type="Gene3D" id="1.10.287.950">
    <property type="entry name" value="Methyl-accepting chemotaxis protein"/>
    <property type="match status" value="1"/>
</dbReference>
<dbReference type="InterPro" id="IPR013655">
    <property type="entry name" value="PAS_fold_3"/>
</dbReference>
<gene>
    <name evidence="5" type="ORF">A5481_13185</name>
</gene>
<dbReference type="InterPro" id="IPR050903">
    <property type="entry name" value="Bact_Chemotaxis_MeTrfase"/>
</dbReference>
<dbReference type="SUPFAM" id="SSF58104">
    <property type="entry name" value="Methyl-accepting chemotaxis protein (MCP) signaling domain"/>
    <property type="match status" value="1"/>
</dbReference>
<evidence type="ECO:0000256" key="1">
    <source>
        <dbReference type="PROSITE-ProRule" id="PRU00284"/>
    </source>
</evidence>
<dbReference type="EMBL" id="LWHQ01000022">
    <property type="protein sequence ID" value="OAS24682.1"/>
    <property type="molecule type" value="Genomic_DNA"/>
</dbReference>
<feature type="domain" description="PAS" evidence="3">
    <location>
        <begin position="267"/>
        <end position="309"/>
    </location>
</feature>
<dbReference type="SUPFAM" id="SSF141371">
    <property type="entry name" value="PilZ domain-like"/>
    <property type="match status" value="1"/>
</dbReference>
<evidence type="ECO:0000259" key="4">
    <source>
        <dbReference type="PROSITE" id="PS50113"/>
    </source>
</evidence>
<feature type="domain" description="Methyl-accepting transducer" evidence="2">
    <location>
        <begin position="374"/>
        <end position="564"/>
    </location>
</feature>
<dbReference type="SMART" id="SM00086">
    <property type="entry name" value="PAC"/>
    <property type="match status" value="3"/>
</dbReference>
<dbReference type="GO" id="GO:0007165">
    <property type="term" value="P:signal transduction"/>
    <property type="evidence" value="ECO:0007669"/>
    <property type="project" value="UniProtKB-KW"/>
</dbReference>
<evidence type="ECO:0000259" key="2">
    <source>
        <dbReference type="PROSITE" id="PS50111"/>
    </source>
</evidence>
<dbReference type="GO" id="GO:0035438">
    <property type="term" value="F:cyclic-di-GMP binding"/>
    <property type="evidence" value="ECO:0007669"/>
    <property type="project" value="InterPro"/>
</dbReference>
<keyword evidence="1" id="KW-0807">Transducer</keyword>
<dbReference type="InterPro" id="IPR000700">
    <property type="entry name" value="PAS-assoc_C"/>
</dbReference>
<keyword evidence="5" id="KW-0808">Transferase</keyword>
<dbReference type="InterPro" id="IPR001610">
    <property type="entry name" value="PAC"/>
</dbReference>
<accession>A0A179SA46</accession>
<dbReference type="PRINTS" id="PR00260">
    <property type="entry name" value="CHEMTRNSDUCR"/>
</dbReference>
<dbReference type="RefSeq" id="WP_048432040.1">
    <property type="nucleotide sequence ID" value="NZ_LWHQ01000022.1"/>
</dbReference>
<comment type="caution">
    <text evidence="5">The sequence shown here is derived from an EMBL/GenBank/DDBJ whole genome shotgun (WGS) entry which is preliminary data.</text>
</comment>
<sequence>MFASARRASTAAKLDAIERSQAFVAFDLNGIVIEANENFLQLMGYGLDEVRGRHHRLFVDRAEAADPAYEAFWDTLRRGEIQSAEFRRLAKGGREVWIRASYNPVLDARGRPVRIVKFALDITAEKQAATDAAGQITAINRSQAVIHFAPDGTILDANPHFLAAMGYGLDEVRGRNHRMFVTAEEAESPDYRDFWARLSRGEYHAGEFKRRGKDGNEVWIQATYNPILDATGRTVKIVKYAADITAAKQEAADTAGKIEAALRSQAVIEFDMDGTILDANGHFLTAMGYGLHEIVGRHHRMFVTPDQAESRSYAEFWDGLRAGRYSAAVYQRIGKGGREVWIQATYNPVLDLNGRPCKVIKFATDVTHSMSVRSRAIAATETTLTRVQAVAAASEELYRTSEAIAGRMGQSREAVEAIQERMGKASRATAQLDEAAQAMNGVVEAITAIAEQINLLALNATIEAARAGAAGRGFAVVAAEVKNLAGQAQAATGRITGEIGAMQAVSREVAEALGSIYGAVDTVQGFIVETAIASERQRSTSGDVNTNIQVTAAGVADIAGNLDEWLVGLEERRIQERVRTSLSARIALPDGSGPVEAMTCVVLNLSASGAKIALDRPVRLPARIVLHVEDRPAQSCEVMRQHGSEVGLRFLA</sequence>
<dbReference type="SUPFAM" id="SSF55785">
    <property type="entry name" value="PYP-like sensor domain (PAS domain)"/>
    <property type="match status" value="3"/>
</dbReference>
<dbReference type="Pfam" id="PF00015">
    <property type="entry name" value="MCPsignal"/>
    <property type="match status" value="1"/>
</dbReference>
<dbReference type="CDD" id="cd00130">
    <property type="entry name" value="PAS"/>
    <property type="match status" value="3"/>
</dbReference>
<dbReference type="Pfam" id="PF08447">
    <property type="entry name" value="PAS_3"/>
    <property type="match status" value="3"/>
</dbReference>
<feature type="domain" description="PAC" evidence="4">
    <location>
        <begin position="204"/>
        <end position="256"/>
    </location>
</feature>
<dbReference type="InterPro" id="IPR004090">
    <property type="entry name" value="Chemotax_Me-accpt_rcpt"/>
</dbReference>
<dbReference type="STRING" id="427683.A5481_13185"/>
<name>A0A179SA46_9HYPH</name>
<dbReference type="GO" id="GO:0016301">
    <property type="term" value="F:kinase activity"/>
    <property type="evidence" value="ECO:0007669"/>
    <property type="project" value="UniProtKB-KW"/>
</dbReference>
<dbReference type="PROSITE" id="PS50111">
    <property type="entry name" value="CHEMOTAXIS_TRANSDUC_2"/>
    <property type="match status" value="1"/>
</dbReference>
<organism evidence="5 6">
    <name type="scientific">Methylobacterium platani</name>
    <dbReference type="NCBI Taxonomy" id="427683"/>
    <lineage>
        <taxon>Bacteria</taxon>
        <taxon>Pseudomonadati</taxon>
        <taxon>Pseudomonadota</taxon>
        <taxon>Alphaproteobacteria</taxon>
        <taxon>Hyphomicrobiales</taxon>
        <taxon>Methylobacteriaceae</taxon>
        <taxon>Methylobacterium</taxon>
    </lineage>
</organism>
<feature type="domain" description="PAS" evidence="3">
    <location>
        <begin position="23"/>
        <end position="53"/>
    </location>
</feature>
<keyword evidence="5" id="KW-0418">Kinase</keyword>
<evidence type="ECO:0000313" key="5">
    <source>
        <dbReference type="EMBL" id="OAS24682.1"/>
    </source>
</evidence>